<dbReference type="CDD" id="cd06261">
    <property type="entry name" value="TM_PBP2"/>
    <property type="match status" value="1"/>
</dbReference>
<keyword evidence="5" id="KW-0592">Phosphate transport</keyword>
<dbReference type="PANTHER" id="PTHR30425:SF1">
    <property type="entry name" value="PHOSPHATE TRANSPORT SYSTEM PERMEASE PROTEIN PSTC"/>
    <property type="match status" value="1"/>
</dbReference>
<feature type="transmembrane region" description="Helical" evidence="9">
    <location>
        <begin position="296"/>
        <end position="319"/>
    </location>
</feature>
<feature type="domain" description="ABC transmembrane type-1" evidence="10">
    <location>
        <begin position="89"/>
        <end position="315"/>
    </location>
</feature>
<name>A0A6J6HI26_9ZZZZ</name>
<evidence type="ECO:0000256" key="3">
    <source>
        <dbReference type="ARBA" id="ARBA00022448"/>
    </source>
</evidence>
<dbReference type="NCBIfam" id="TIGR02138">
    <property type="entry name" value="phosphate_pstC"/>
    <property type="match status" value="1"/>
</dbReference>
<dbReference type="InterPro" id="IPR035906">
    <property type="entry name" value="MetI-like_sf"/>
</dbReference>
<evidence type="ECO:0000259" key="10">
    <source>
        <dbReference type="PROSITE" id="PS50928"/>
    </source>
</evidence>
<organism evidence="11">
    <name type="scientific">freshwater metagenome</name>
    <dbReference type="NCBI Taxonomy" id="449393"/>
    <lineage>
        <taxon>unclassified sequences</taxon>
        <taxon>metagenomes</taxon>
        <taxon>ecological metagenomes</taxon>
    </lineage>
</organism>
<feature type="transmembrane region" description="Helical" evidence="9">
    <location>
        <begin position="30"/>
        <end position="51"/>
    </location>
</feature>
<feature type="transmembrane region" description="Helical" evidence="9">
    <location>
        <begin position="128"/>
        <end position="152"/>
    </location>
</feature>
<evidence type="ECO:0000256" key="5">
    <source>
        <dbReference type="ARBA" id="ARBA00022592"/>
    </source>
</evidence>
<evidence type="ECO:0000256" key="9">
    <source>
        <dbReference type="SAM" id="Phobius"/>
    </source>
</evidence>
<keyword evidence="3" id="KW-0813">Transport</keyword>
<proteinExistence type="inferred from homology"/>
<dbReference type="InterPro" id="IPR000515">
    <property type="entry name" value="MetI-like"/>
</dbReference>
<dbReference type="InterPro" id="IPR051124">
    <property type="entry name" value="Phosphate_Transport_Permease"/>
</dbReference>
<dbReference type="EMBL" id="CAEZUN010000146">
    <property type="protein sequence ID" value="CAB4608298.1"/>
    <property type="molecule type" value="Genomic_DNA"/>
</dbReference>
<keyword evidence="7 9" id="KW-1133">Transmembrane helix</keyword>
<keyword evidence="4" id="KW-1003">Cell membrane</keyword>
<keyword evidence="6 9" id="KW-0812">Transmembrane</keyword>
<dbReference type="GO" id="GO:0005886">
    <property type="term" value="C:plasma membrane"/>
    <property type="evidence" value="ECO:0007669"/>
    <property type="project" value="UniProtKB-SubCell"/>
</dbReference>
<feature type="transmembrane region" description="Helical" evidence="9">
    <location>
        <begin position="93"/>
        <end position="116"/>
    </location>
</feature>
<dbReference type="GO" id="GO:0005315">
    <property type="term" value="F:phosphate transmembrane transporter activity"/>
    <property type="evidence" value="ECO:0007669"/>
    <property type="project" value="InterPro"/>
</dbReference>
<protein>
    <submittedName>
        <fullName evidence="11">Unannotated protein</fullName>
    </submittedName>
</protein>
<comment type="similarity">
    <text evidence="2">Belongs to the binding-protein-dependent transport system permease family. CysTW subfamily.</text>
</comment>
<dbReference type="PROSITE" id="PS50928">
    <property type="entry name" value="ABC_TM1"/>
    <property type="match status" value="1"/>
</dbReference>
<evidence type="ECO:0000256" key="8">
    <source>
        <dbReference type="ARBA" id="ARBA00023136"/>
    </source>
</evidence>
<dbReference type="Pfam" id="PF00528">
    <property type="entry name" value="BPD_transp_1"/>
    <property type="match status" value="1"/>
</dbReference>
<evidence type="ECO:0000313" key="11">
    <source>
        <dbReference type="EMBL" id="CAB4608298.1"/>
    </source>
</evidence>
<dbReference type="AlphaFoldDB" id="A0A6J6HI26"/>
<reference evidence="11" key="1">
    <citation type="submission" date="2020-05" db="EMBL/GenBank/DDBJ databases">
        <authorList>
            <person name="Chiriac C."/>
            <person name="Salcher M."/>
            <person name="Ghai R."/>
            <person name="Kavagutti S V."/>
        </authorList>
    </citation>
    <scope>NUCLEOTIDE SEQUENCE</scope>
</reference>
<evidence type="ECO:0000256" key="1">
    <source>
        <dbReference type="ARBA" id="ARBA00004651"/>
    </source>
</evidence>
<feature type="transmembrane region" description="Helical" evidence="9">
    <location>
        <begin position="245"/>
        <end position="264"/>
    </location>
</feature>
<dbReference type="SUPFAM" id="SSF161098">
    <property type="entry name" value="MetI-like"/>
    <property type="match status" value="1"/>
</dbReference>
<dbReference type="GO" id="GO:0006817">
    <property type="term" value="P:phosphate ion transport"/>
    <property type="evidence" value="ECO:0007669"/>
    <property type="project" value="UniProtKB-KW"/>
</dbReference>
<evidence type="ECO:0000256" key="7">
    <source>
        <dbReference type="ARBA" id="ARBA00022989"/>
    </source>
</evidence>
<comment type="subcellular location">
    <subcellularLocation>
        <location evidence="1">Cell membrane</location>
        <topology evidence="1">Multi-pass membrane protein</topology>
    </subcellularLocation>
</comment>
<sequence length="326" mass="35247">MGDVANTEIIPAPRELSVVYNRADRIFRRIVTSGALTSLILLGLIGMFLFVKSAQIFNDRGLSFITGSNWTAGSGDGVIPDDFSIGPMLTGTILVAVIALILAMPLAIGGALYLEFYAPFRIRKILNALLDLAAAIPSLIFGLWGLAVFTSFGERWSILLNSRFGWIPFIKVQNEIFGRSPFVAGCVLASLIVPIITSVTREVFSRTPRDLIDTCYALGGSRWGAIRTVVLPFGRSGIIGGAMLGLGRALGETVAVYLLLNIVFRYNFRILESEGGNIASLIATKFGEATEYELKALIAAGFVLFMLTLIVNMLAATIVQKSTVRK</sequence>
<feature type="transmembrane region" description="Helical" evidence="9">
    <location>
        <begin position="182"/>
        <end position="200"/>
    </location>
</feature>
<gene>
    <name evidence="11" type="ORF">UFOPK1826_01107</name>
</gene>
<dbReference type="Gene3D" id="1.10.3720.10">
    <property type="entry name" value="MetI-like"/>
    <property type="match status" value="1"/>
</dbReference>
<accession>A0A6J6HI26</accession>
<dbReference type="PANTHER" id="PTHR30425">
    <property type="entry name" value="PHOSPHATE TRANSPORT SYSTEM PERMEASE PROTEIN PST"/>
    <property type="match status" value="1"/>
</dbReference>
<evidence type="ECO:0000256" key="2">
    <source>
        <dbReference type="ARBA" id="ARBA00007069"/>
    </source>
</evidence>
<evidence type="ECO:0000256" key="4">
    <source>
        <dbReference type="ARBA" id="ARBA00022475"/>
    </source>
</evidence>
<keyword evidence="8 9" id="KW-0472">Membrane</keyword>
<evidence type="ECO:0000256" key="6">
    <source>
        <dbReference type="ARBA" id="ARBA00022692"/>
    </source>
</evidence>
<dbReference type="InterPro" id="IPR011864">
    <property type="entry name" value="Phosphate_PstC"/>
</dbReference>